<dbReference type="InParanoid" id="A0A1Y2BKF1"/>
<organism evidence="7 8">
    <name type="scientific">Naematelia encephala</name>
    <dbReference type="NCBI Taxonomy" id="71784"/>
    <lineage>
        <taxon>Eukaryota</taxon>
        <taxon>Fungi</taxon>
        <taxon>Dikarya</taxon>
        <taxon>Basidiomycota</taxon>
        <taxon>Agaricomycotina</taxon>
        <taxon>Tremellomycetes</taxon>
        <taxon>Tremellales</taxon>
        <taxon>Naemateliaceae</taxon>
        <taxon>Naematelia</taxon>
    </lineage>
</organism>
<comment type="subcellular location">
    <subcellularLocation>
        <location evidence="1">Cytoplasm</location>
    </subcellularLocation>
</comment>
<dbReference type="Pfam" id="PF01849">
    <property type="entry name" value="NAC"/>
    <property type="match status" value="1"/>
</dbReference>
<dbReference type="InterPro" id="IPR016641">
    <property type="entry name" value="EGD2/NACA0like"/>
</dbReference>
<dbReference type="Proteomes" id="UP000193986">
    <property type="component" value="Unassembled WGS sequence"/>
</dbReference>
<proteinExistence type="inferred from homology"/>
<dbReference type="PANTHER" id="PTHR21713">
    <property type="entry name" value="NASCENT POLYPEPTIDE ASSOCIATED COMPLEX ALPHA SUBUNIT-RELATED"/>
    <property type="match status" value="1"/>
</dbReference>
<dbReference type="Pfam" id="PF19026">
    <property type="entry name" value="UBA_HYPK"/>
    <property type="match status" value="1"/>
</dbReference>
<dbReference type="OrthoDB" id="3169036at2759"/>
<evidence type="ECO:0000256" key="3">
    <source>
        <dbReference type="ARBA" id="ARBA00014437"/>
    </source>
</evidence>
<dbReference type="AlphaFoldDB" id="A0A1Y2BKF1"/>
<dbReference type="FunCoup" id="A0A1Y2BKF1">
    <property type="interactions" value="430"/>
</dbReference>
<dbReference type="CDD" id="cd14278">
    <property type="entry name" value="UBA_NAC_like"/>
    <property type="match status" value="1"/>
</dbReference>
<feature type="compositionally biased region" description="Low complexity" evidence="5">
    <location>
        <begin position="99"/>
        <end position="108"/>
    </location>
</feature>
<dbReference type="STRING" id="71784.A0A1Y2BKF1"/>
<comment type="caution">
    <text evidence="7">The sequence shown here is derived from an EMBL/GenBank/DDBJ whole genome shotgun (WGS) entry which is preliminary data.</text>
</comment>
<dbReference type="EMBL" id="MCFC01000002">
    <property type="protein sequence ID" value="ORY34575.1"/>
    <property type="molecule type" value="Genomic_DNA"/>
</dbReference>
<feature type="compositionally biased region" description="Low complexity" evidence="5">
    <location>
        <begin position="150"/>
        <end position="162"/>
    </location>
</feature>
<dbReference type="CDD" id="cd22054">
    <property type="entry name" value="NAC_NACA"/>
    <property type="match status" value="1"/>
</dbReference>
<evidence type="ECO:0000313" key="8">
    <source>
        <dbReference type="Proteomes" id="UP000193986"/>
    </source>
</evidence>
<feature type="domain" description="NAC-A/B" evidence="6">
    <location>
        <begin position="22"/>
        <end position="87"/>
    </location>
</feature>
<gene>
    <name evidence="7" type="ORF">BCR39DRAFT_513452</name>
</gene>
<evidence type="ECO:0000259" key="6">
    <source>
        <dbReference type="PROSITE" id="PS51151"/>
    </source>
</evidence>
<accession>A0A1Y2BKF1</accession>
<dbReference type="GO" id="GO:0005854">
    <property type="term" value="C:nascent polypeptide-associated complex"/>
    <property type="evidence" value="ECO:0007669"/>
    <property type="project" value="InterPro"/>
</dbReference>
<evidence type="ECO:0000313" key="7">
    <source>
        <dbReference type="EMBL" id="ORY34575.1"/>
    </source>
</evidence>
<dbReference type="InterPro" id="IPR002715">
    <property type="entry name" value="Nas_poly-pep-assoc_cplx_dom"/>
</dbReference>
<dbReference type="InterPro" id="IPR038187">
    <property type="entry name" value="NAC_A/B_dom_sf"/>
</dbReference>
<dbReference type="InterPro" id="IPR044034">
    <property type="entry name" value="NAC-like_UBA"/>
</dbReference>
<sequence>MSIENLSLEDTPDSGVNVEIQSKPERKARKALEGLGLKRITGIQRVTLRRPKNVLLVVANPEVYKSPGSDCYIVFGDVTLEDPASAAQMSAQAQLQASSQAAQKAHSQGGFKEGAPQSLEDLLGEGEPEHDPHLGSIDNPTLTHAPPADPDANATPSAGGADVKIDDDDVKLIVAQTGCTEEKAREALKAENGDLINAIMRIGT</sequence>
<evidence type="ECO:0000256" key="5">
    <source>
        <dbReference type="SAM" id="MobiDB-lite"/>
    </source>
</evidence>
<dbReference type="Gene3D" id="2.20.70.30">
    <property type="entry name" value="Nascent polypeptide-associated complex domain"/>
    <property type="match status" value="1"/>
</dbReference>
<dbReference type="SMART" id="SM01407">
    <property type="entry name" value="NAC"/>
    <property type="match status" value="1"/>
</dbReference>
<evidence type="ECO:0000256" key="4">
    <source>
        <dbReference type="ARBA" id="ARBA00030300"/>
    </source>
</evidence>
<evidence type="ECO:0000256" key="2">
    <source>
        <dbReference type="ARBA" id="ARBA00009882"/>
    </source>
</evidence>
<dbReference type="PROSITE" id="PS51151">
    <property type="entry name" value="NAC_AB"/>
    <property type="match status" value="1"/>
</dbReference>
<reference evidence="7 8" key="1">
    <citation type="submission" date="2016-07" db="EMBL/GenBank/DDBJ databases">
        <title>Pervasive Adenine N6-methylation of Active Genes in Fungi.</title>
        <authorList>
            <consortium name="DOE Joint Genome Institute"/>
            <person name="Mondo S.J."/>
            <person name="Dannebaum R.O."/>
            <person name="Kuo R.C."/>
            <person name="Labutti K."/>
            <person name="Haridas S."/>
            <person name="Kuo A."/>
            <person name="Salamov A."/>
            <person name="Ahrendt S.R."/>
            <person name="Lipzen A."/>
            <person name="Sullivan W."/>
            <person name="Andreopoulos W.B."/>
            <person name="Clum A."/>
            <person name="Lindquist E."/>
            <person name="Daum C."/>
            <person name="Ramamoorthy G.K."/>
            <person name="Gryganskyi A."/>
            <person name="Culley D."/>
            <person name="Magnuson J.K."/>
            <person name="James T.Y."/>
            <person name="O'Malley M.A."/>
            <person name="Stajich J.E."/>
            <person name="Spatafora J.W."/>
            <person name="Visel A."/>
            <person name="Grigoriev I.V."/>
        </authorList>
    </citation>
    <scope>NUCLEOTIDE SEQUENCE [LARGE SCALE GENOMIC DNA]</scope>
    <source>
        <strain evidence="7 8">68-887.2</strain>
    </source>
</reference>
<protein>
    <recommendedName>
        <fullName evidence="3">Nascent polypeptide-associated complex subunit alpha</fullName>
    </recommendedName>
    <alternativeName>
        <fullName evidence="4">Alpha-NAC</fullName>
    </alternativeName>
</protein>
<name>A0A1Y2BKF1_9TREE</name>
<dbReference type="PIRSF" id="PIRSF015901">
    <property type="entry name" value="NAC_alpha"/>
    <property type="match status" value="1"/>
</dbReference>
<dbReference type="Gene3D" id="1.10.8.10">
    <property type="entry name" value="DNA helicase RuvA subunit, C-terminal domain"/>
    <property type="match status" value="1"/>
</dbReference>
<feature type="region of interest" description="Disordered" evidence="5">
    <location>
        <begin position="99"/>
        <end position="167"/>
    </location>
</feature>
<comment type="similarity">
    <text evidence="2">Belongs to the NAC-alpha family.</text>
</comment>
<keyword evidence="8" id="KW-1185">Reference proteome</keyword>
<evidence type="ECO:0000256" key="1">
    <source>
        <dbReference type="ARBA" id="ARBA00004496"/>
    </source>
</evidence>